<dbReference type="InParanoid" id="A0A0C3H3N0"/>
<evidence type="ECO:0000313" key="3">
    <source>
        <dbReference type="Proteomes" id="UP000054321"/>
    </source>
</evidence>
<reference evidence="3" key="2">
    <citation type="submission" date="2015-01" db="EMBL/GenBank/DDBJ databases">
        <title>Evolutionary Origins and Diversification of the Mycorrhizal Mutualists.</title>
        <authorList>
            <consortium name="DOE Joint Genome Institute"/>
            <consortium name="Mycorrhizal Genomics Consortium"/>
            <person name="Kohler A."/>
            <person name="Kuo A."/>
            <person name="Nagy L.G."/>
            <person name="Floudas D."/>
            <person name="Copeland A."/>
            <person name="Barry K.W."/>
            <person name="Cichocki N."/>
            <person name="Veneault-Fourrey C."/>
            <person name="LaButti K."/>
            <person name="Lindquist E.A."/>
            <person name="Lipzen A."/>
            <person name="Lundell T."/>
            <person name="Morin E."/>
            <person name="Murat C."/>
            <person name="Riley R."/>
            <person name="Ohm R."/>
            <person name="Sun H."/>
            <person name="Tunlid A."/>
            <person name="Henrissat B."/>
            <person name="Grigoriev I.V."/>
            <person name="Hibbett D.S."/>
            <person name="Martin F."/>
        </authorList>
    </citation>
    <scope>NUCLEOTIDE SEQUENCE [LARGE SCALE GENOMIC DNA]</scope>
    <source>
        <strain evidence="3">Zn</strain>
    </source>
</reference>
<feature type="domain" description="CHAT" evidence="1">
    <location>
        <begin position="20"/>
        <end position="180"/>
    </location>
</feature>
<organism evidence="2 3">
    <name type="scientific">Oidiodendron maius (strain Zn)</name>
    <dbReference type="NCBI Taxonomy" id="913774"/>
    <lineage>
        <taxon>Eukaryota</taxon>
        <taxon>Fungi</taxon>
        <taxon>Dikarya</taxon>
        <taxon>Ascomycota</taxon>
        <taxon>Pezizomycotina</taxon>
        <taxon>Leotiomycetes</taxon>
        <taxon>Leotiomycetes incertae sedis</taxon>
        <taxon>Myxotrichaceae</taxon>
        <taxon>Oidiodendron</taxon>
    </lineage>
</organism>
<dbReference type="OrthoDB" id="9991317at2759"/>
<dbReference type="HOGENOM" id="CLU_001305_1_1_1"/>
<protein>
    <recommendedName>
        <fullName evidence="1">CHAT domain-containing protein</fullName>
    </recommendedName>
</protein>
<dbReference type="EMBL" id="KN832874">
    <property type="protein sequence ID" value="KIN02766.1"/>
    <property type="molecule type" value="Genomic_DNA"/>
</dbReference>
<evidence type="ECO:0000259" key="1">
    <source>
        <dbReference type="Pfam" id="PF12770"/>
    </source>
</evidence>
<reference evidence="2 3" key="1">
    <citation type="submission" date="2014-04" db="EMBL/GenBank/DDBJ databases">
        <authorList>
            <consortium name="DOE Joint Genome Institute"/>
            <person name="Kuo A."/>
            <person name="Martino E."/>
            <person name="Perotto S."/>
            <person name="Kohler A."/>
            <person name="Nagy L.G."/>
            <person name="Floudas D."/>
            <person name="Copeland A."/>
            <person name="Barry K.W."/>
            <person name="Cichocki N."/>
            <person name="Veneault-Fourrey C."/>
            <person name="LaButti K."/>
            <person name="Lindquist E.A."/>
            <person name="Lipzen A."/>
            <person name="Lundell T."/>
            <person name="Morin E."/>
            <person name="Murat C."/>
            <person name="Sun H."/>
            <person name="Tunlid A."/>
            <person name="Henrissat B."/>
            <person name="Grigoriev I.V."/>
            <person name="Hibbett D.S."/>
            <person name="Martin F."/>
            <person name="Nordberg H.P."/>
            <person name="Cantor M.N."/>
            <person name="Hua S.X."/>
        </authorList>
    </citation>
    <scope>NUCLEOTIDE SEQUENCE [LARGE SCALE GENOMIC DNA]</scope>
    <source>
        <strain evidence="2 3">Zn</strain>
    </source>
</reference>
<dbReference type="Proteomes" id="UP000054321">
    <property type="component" value="Unassembled WGS sequence"/>
</dbReference>
<proteinExistence type="predicted"/>
<gene>
    <name evidence="2" type="ORF">OIDMADRAFT_102793</name>
</gene>
<evidence type="ECO:0000313" key="2">
    <source>
        <dbReference type="EMBL" id="KIN02766.1"/>
    </source>
</evidence>
<dbReference type="AlphaFoldDB" id="A0A0C3H3N0"/>
<dbReference type="InterPro" id="IPR024983">
    <property type="entry name" value="CHAT_dom"/>
</dbReference>
<accession>A0A0C3H3N0</accession>
<dbReference type="Pfam" id="PF12770">
    <property type="entry name" value="CHAT"/>
    <property type="match status" value="1"/>
</dbReference>
<name>A0A0C3H3N0_OIDMZ</name>
<keyword evidence="3" id="KW-1185">Reference proteome</keyword>
<sequence length="181" mass="20253">MKPGLDCLPGVLDKKRSVIEILQHLEECNIAHFAYYSRTNYIDPSSSGLILQQKDEFRNAVQDILTIYNLSEINLQHAQLAYLSACSTAKNKAACLADEAIHVVSGFQVAGCPHMIGCLWPSVDQVCVEIARGFYTLLVEQGMLHLESRGIAVALHTSVIEVRAQNWKQPLNWAQFVHYRA</sequence>
<dbReference type="STRING" id="913774.A0A0C3H3N0"/>